<evidence type="ECO:0000313" key="2">
    <source>
        <dbReference type="EMBL" id="NJQ15233.1"/>
    </source>
</evidence>
<accession>A0ABX1C857</accession>
<dbReference type="EMBL" id="JAAVJC010000060">
    <property type="protein sequence ID" value="NJQ15233.1"/>
    <property type="molecule type" value="Genomic_DNA"/>
</dbReference>
<reference evidence="2 3" key="1">
    <citation type="submission" date="2020-03" db="EMBL/GenBank/DDBJ databases">
        <title>Draft genome of Streptomyces sp. ventii, isolated from the Axial Seamount in the Pacific Ocean, and resequencing of the two type strains Streptomyces lonarensis strain NCL 716 and Streptomyces bohaiensis strain 11A07.</title>
        <authorList>
            <person name="Loughran R.M."/>
            <person name="Pfannmuller K.M."/>
            <person name="Wasson B.J."/>
            <person name="Deadmond M.C."/>
            <person name="Paddock B.E."/>
            <person name="Koyack M.J."/>
            <person name="Gallegos D.A."/>
            <person name="Mitchell E.A."/>
            <person name="Ushijima B."/>
            <person name="Saw J.H."/>
            <person name="Mcphail K.L."/>
            <person name="Videau P."/>
        </authorList>
    </citation>
    <scope>NUCLEOTIDE SEQUENCE [LARGE SCALE GENOMIC DNA]</scope>
    <source>
        <strain evidence="2 3">11A07</strain>
    </source>
</reference>
<evidence type="ECO:0000259" key="1">
    <source>
        <dbReference type="Pfam" id="PF19054"/>
    </source>
</evidence>
<dbReference type="InterPro" id="IPR001387">
    <property type="entry name" value="Cro/C1-type_HTH"/>
</dbReference>
<dbReference type="InterPro" id="IPR043917">
    <property type="entry name" value="DUF5753"/>
</dbReference>
<feature type="domain" description="DUF5753" evidence="1">
    <location>
        <begin position="106"/>
        <end position="289"/>
    </location>
</feature>
<dbReference type="Pfam" id="PF19054">
    <property type="entry name" value="DUF5753"/>
    <property type="match status" value="1"/>
</dbReference>
<name>A0ABX1C857_9ACTN</name>
<organism evidence="2 3">
    <name type="scientific">Streptomyces bohaiensis</name>
    <dbReference type="NCBI Taxonomy" id="1431344"/>
    <lineage>
        <taxon>Bacteria</taxon>
        <taxon>Bacillati</taxon>
        <taxon>Actinomycetota</taxon>
        <taxon>Actinomycetes</taxon>
        <taxon>Kitasatosporales</taxon>
        <taxon>Streptomycetaceae</taxon>
        <taxon>Streptomyces</taxon>
    </lineage>
</organism>
<comment type="caution">
    <text evidence="2">The sequence shown here is derived from an EMBL/GenBank/DDBJ whole genome shotgun (WGS) entry which is preliminary data.</text>
</comment>
<dbReference type="CDD" id="cd00093">
    <property type="entry name" value="HTH_XRE"/>
    <property type="match status" value="1"/>
</dbReference>
<dbReference type="Pfam" id="PF13560">
    <property type="entry name" value="HTH_31"/>
    <property type="match status" value="1"/>
</dbReference>
<sequence>MPGPSRPTLRRIELGYELKKLREKAELTRDQAVQGLQLSESKLLRIETGLHDLRSAELLRRLLERYAVTEATDATAVSELLRVQREASSQEWWAGYRSVMPSGMHRFVGIESAAVAVDTYHPTLVPGLLQSESYARALYTLAKPVEETTTEFRERNVELRMRRKDALFCDSGSEQDAEPPRLSAIIYEPALRYTVGSPTVMREQYEEIIQLAGRDNVTIQVLPQGTRGYLNPFDFTLLHLGPVLPTAVQVDAGAPSVTDKPREVLKFVRKFEAMSRSALAPEDTHLFMQQLSREMMIE</sequence>
<evidence type="ECO:0000313" key="3">
    <source>
        <dbReference type="Proteomes" id="UP000727056"/>
    </source>
</evidence>
<proteinExistence type="predicted"/>
<dbReference type="SUPFAM" id="SSF47413">
    <property type="entry name" value="lambda repressor-like DNA-binding domains"/>
    <property type="match status" value="1"/>
</dbReference>
<dbReference type="RefSeq" id="WP_168088009.1">
    <property type="nucleotide sequence ID" value="NZ_BHZH01000108.1"/>
</dbReference>
<dbReference type="InterPro" id="IPR010982">
    <property type="entry name" value="Lambda_DNA-bd_dom_sf"/>
</dbReference>
<protein>
    <submittedName>
        <fullName evidence="2">Helix-turn-helix domain-containing protein</fullName>
    </submittedName>
</protein>
<keyword evidence="3" id="KW-1185">Reference proteome</keyword>
<dbReference type="Proteomes" id="UP000727056">
    <property type="component" value="Unassembled WGS sequence"/>
</dbReference>
<gene>
    <name evidence="2" type="ORF">HCN52_09800</name>
</gene>